<organism evidence="2 3">
    <name type="scientific">Kineococcus aurantiacus</name>
    <dbReference type="NCBI Taxonomy" id="37633"/>
    <lineage>
        <taxon>Bacteria</taxon>
        <taxon>Bacillati</taxon>
        <taxon>Actinomycetota</taxon>
        <taxon>Actinomycetes</taxon>
        <taxon>Kineosporiales</taxon>
        <taxon>Kineosporiaceae</taxon>
        <taxon>Kineococcus</taxon>
    </lineage>
</organism>
<dbReference type="AlphaFoldDB" id="A0A7Y9DN58"/>
<keyword evidence="2" id="KW-0808">Transferase</keyword>
<dbReference type="SUPFAM" id="SSF55729">
    <property type="entry name" value="Acyl-CoA N-acyltransferases (Nat)"/>
    <property type="match status" value="1"/>
</dbReference>
<protein>
    <submittedName>
        <fullName evidence="2">RimJ/RimL family protein N-acetyltransferase</fullName>
    </submittedName>
</protein>
<dbReference type="GO" id="GO:0016747">
    <property type="term" value="F:acyltransferase activity, transferring groups other than amino-acyl groups"/>
    <property type="evidence" value="ECO:0007669"/>
    <property type="project" value="InterPro"/>
</dbReference>
<feature type="domain" description="N-acetyltransferase" evidence="1">
    <location>
        <begin position="2"/>
        <end position="38"/>
    </location>
</feature>
<comment type="caution">
    <text evidence="2">The sequence shown here is derived from an EMBL/GenBank/DDBJ whole genome shotgun (WGS) entry which is preliminary data.</text>
</comment>
<proteinExistence type="predicted"/>
<accession>A0A7Y9DN58</accession>
<dbReference type="InterPro" id="IPR000182">
    <property type="entry name" value="GNAT_dom"/>
</dbReference>
<dbReference type="InterPro" id="IPR016181">
    <property type="entry name" value="Acyl_CoA_acyltransferase"/>
</dbReference>
<sequence>MTRMTQLAFKELALHRVQAETLVDNVRSQRVLKRVGFTRYGLAPE</sequence>
<evidence type="ECO:0000259" key="1">
    <source>
        <dbReference type="Pfam" id="PF13302"/>
    </source>
</evidence>
<dbReference type="EMBL" id="JACCBB010000001">
    <property type="protein sequence ID" value="NYD23695.1"/>
    <property type="molecule type" value="Genomic_DNA"/>
</dbReference>
<reference evidence="2 3" key="1">
    <citation type="submission" date="2020-07" db="EMBL/GenBank/DDBJ databases">
        <title>Sequencing the genomes of 1000 actinobacteria strains.</title>
        <authorList>
            <person name="Klenk H.-P."/>
        </authorList>
    </citation>
    <scope>NUCLEOTIDE SEQUENCE [LARGE SCALE GENOMIC DNA]</scope>
    <source>
        <strain evidence="2 3">DSM 7487</strain>
    </source>
</reference>
<evidence type="ECO:0000313" key="3">
    <source>
        <dbReference type="Proteomes" id="UP000521922"/>
    </source>
</evidence>
<dbReference type="Gene3D" id="3.40.630.30">
    <property type="match status" value="1"/>
</dbReference>
<name>A0A7Y9DN58_9ACTN</name>
<gene>
    <name evidence="2" type="ORF">BJ968_003235</name>
</gene>
<evidence type="ECO:0000313" key="2">
    <source>
        <dbReference type="EMBL" id="NYD23695.1"/>
    </source>
</evidence>
<dbReference type="Proteomes" id="UP000521922">
    <property type="component" value="Unassembled WGS sequence"/>
</dbReference>
<dbReference type="Pfam" id="PF13302">
    <property type="entry name" value="Acetyltransf_3"/>
    <property type="match status" value="1"/>
</dbReference>
<keyword evidence="3" id="KW-1185">Reference proteome</keyword>